<gene>
    <name evidence="2" type="ORF">GUJ93_ZPchr0003g18045</name>
</gene>
<comment type="caution">
    <text evidence="2">The sequence shown here is derived from an EMBL/GenBank/DDBJ whole genome shotgun (WGS) entry which is preliminary data.</text>
</comment>
<organism evidence="2 3">
    <name type="scientific">Zizania palustris</name>
    <name type="common">Northern wild rice</name>
    <dbReference type="NCBI Taxonomy" id="103762"/>
    <lineage>
        <taxon>Eukaryota</taxon>
        <taxon>Viridiplantae</taxon>
        <taxon>Streptophyta</taxon>
        <taxon>Embryophyta</taxon>
        <taxon>Tracheophyta</taxon>
        <taxon>Spermatophyta</taxon>
        <taxon>Magnoliopsida</taxon>
        <taxon>Liliopsida</taxon>
        <taxon>Poales</taxon>
        <taxon>Poaceae</taxon>
        <taxon>BOP clade</taxon>
        <taxon>Oryzoideae</taxon>
        <taxon>Oryzeae</taxon>
        <taxon>Zizaniinae</taxon>
        <taxon>Zizania</taxon>
    </lineage>
</organism>
<accession>A0A8J5SCN8</accession>
<dbReference type="EMBL" id="JAAALK010000286">
    <property type="protein sequence ID" value="KAG8063344.1"/>
    <property type="molecule type" value="Genomic_DNA"/>
</dbReference>
<evidence type="ECO:0000313" key="2">
    <source>
        <dbReference type="EMBL" id="KAG8063344.1"/>
    </source>
</evidence>
<evidence type="ECO:0000313" key="3">
    <source>
        <dbReference type="Proteomes" id="UP000729402"/>
    </source>
</evidence>
<evidence type="ECO:0000256" key="1">
    <source>
        <dbReference type="SAM" id="MobiDB-lite"/>
    </source>
</evidence>
<name>A0A8J5SCN8_ZIZPA</name>
<dbReference type="Proteomes" id="UP000729402">
    <property type="component" value="Unassembled WGS sequence"/>
</dbReference>
<reference evidence="2" key="2">
    <citation type="submission" date="2021-02" db="EMBL/GenBank/DDBJ databases">
        <authorList>
            <person name="Kimball J.A."/>
            <person name="Haas M.W."/>
            <person name="Macchietto M."/>
            <person name="Kono T."/>
            <person name="Duquette J."/>
            <person name="Shao M."/>
        </authorList>
    </citation>
    <scope>NUCLEOTIDE SEQUENCE</scope>
    <source>
        <tissue evidence="2">Fresh leaf tissue</tissue>
    </source>
</reference>
<dbReference type="OrthoDB" id="683654at2759"/>
<feature type="region of interest" description="Disordered" evidence="1">
    <location>
        <begin position="125"/>
        <end position="151"/>
    </location>
</feature>
<sequence length="151" mass="16084">MVADLDNPTLRPEVDTVVGRAAKHIRARCAGRAAEEIAGIELDPHAHRALGGRWDDDGHAFISDDDEDGSAAQMTVRPYHGSMAREGGPSDGTLLLSGFVARSDGPELTDQHELTPRDMERLVGMITSGERRMPSPPSSGGTGQLGPQLHP</sequence>
<proteinExistence type="predicted"/>
<keyword evidence="3" id="KW-1185">Reference proteome</keyword>
<reference evidence="2" key="1">
    <citation type="journal article" date="2021" name="bioRxiv">
        <title>Whole Genome Assembly and Annotation of Northern Wild Rice, Zizania palustris L., Supports a Whole Genome Duplication in the Zizania Genus.</title>
        <authorList>
            <person name="Haas M."/>
            <person name="Kono T."/>
            <person name="Macchietto M."/>
            <person name="Millas R."/>
            <person name="McGilp L."/>
            <person name="Shao M."/>
            <person name="Duquette J."/>
            <person name="Hirsch C.N."/>
            <person name="Kimball J."/>
        </authorList>
    </citation>
    <scope>NUCLEOTIDE SEQUENCE</scope>
    <source>
        <tissue evidence="2">Fresh leaf tissue</tissue>
    </source>
</reference>
<dbReference type="AlphaFoldDB" id="A0A8J5SCN8"/>
<protein>
    <submittedName>
        <fullName evidence="2">Uncharacterized protein</fullName>
    </submittedName>
</protein>